<dbReference type="Proteomes" id="UP001337681">
    <property type="component" value="Unassembled WGS sequence"/>
</dbReference>
<dbReference type="EMBL" id="JAZDQU010000001">
    <property type="protein sequence ID" value="MEE1884814.1"/>
    <property type="molecule type" value="Genomic_DNA"/>
</dbReference>
<dbReference type="Gene3D" id="2.60.40.1730">
    <property type="entry name" value="tricorn interacting facor f3 domain"/>
    <property type="match status" value="1"/>
</dbReference>
<accession>A0ABU7H0K6</accession>
<feature type="domain" description="Peptidase M1 membrane alanine aminopeptidase" evidence="1">
    <location>
        <begin position="278"/>
        <end position="472"/>
    </location>
</feature>
<dbReference type="CDD" id="cd09603">
    <property type="entry name" value="M1_APN_like"/>
    <property type="match status" value="1"/>
</dbReference>
<comment type="caution">
    <text evidence="2">The sequence shown here is derived from an EMBL/GenBank/DDBJ whole genome shotgun (WGS) entry which is preliminary data.</text>
</comment>
<dbReference type="EC" id="3.4.11.-" evidence="2"/>
<proteinExistence type="predicted"/>
<evidence type="ECO:0000313" key="3">
    <source>
        <dbReference type="Proteomes" id="UP001337681"/>
    </source>
</evidence>
<name>A0ABU7H0K6_9SPHI</name>
<dbReference type="RefSeq" id="WP_330145724.1">
    <property type="nucleotide sequence ID" value="NZ_JAZDQU010000001.1"/>
</dbReference>
<dbReference type="GO" id="GO:0004177">
    <property type="term" value="F:aminopeptidase activity"/>
    <property type="evidence" value="ECO:0007669"/>
    <property type="project" value="UniProtKB-KW"/>
</dbReference>
<dbReference type="InterPro" id="IPR034015">
    <property type="entry name" value="M1_LTA4H"/>
</dbReference>
<dbReference type="PANTHER" id="PTHR45726:SF3">
    <property type="entry name" value="LEUKOTRIENE A-4 HYDROLASE"/>
    <property type="match status" value="1"/>
</dbReference>
<dbReference type="InterPro" id="IPR027268">
    <property type="entry name" value="Peptidase_M4/M1_CTD_sf"/>
</dbReference>
<organism evidence="2 3">
    <name type="scientific">Pedobacter flavus</name>
    <dbReference type="NCBI Taxonomy" id="3113906"/>
    <lineage>
        <taxon>Bacteria</taxon>
        <taxon>Pseudomonadati</taxon>
        <taxon>Bacteroidota</taxon>
        <taxon>Sphingobacteriia</taxon>
        <taxon>Sphingobacteriales</taxon>
        <taxon>Sphingobacteriaceae</taxon>
        <taxon>Pedobacter</taxon>
    </lineage>
</organism>
<keyword evidence="2" id="KW-0378">Hydrolase</keyword>
<protein>
    <submittedName>
        <fullName evidence="2">M1 family metallopeptidase</fullName>
        <ecNumber evidence="2">3.4.11.-</ecNumber>
    </submittedName>
</protein>
<evidence type="ECO:0000259" key="1">
    <source>
        <dbReference type="Pfam" id="PF01433"/>
    </source>
</evidence>
<reference evidence="2 3" key="1">
    <citation type="submission" date="2024-01" db="EMBL/GenBank/DDBJ databases">
        <title>Pedobacter sp. nov., isolated from oil-contaminated soil.</title>
        <authorList>
            <person name="Le N.T.T."/>
        </authorList>
    </citation>
    <scope>NUCLEOTIDE SEQUENCE [LARGE SCALE GENOMIC DNA]</scope>
    <source>
        <strain evidence="2 3">VNH31</strain>
    </source>
</reference>
<dbReference type="Gene3D" id="1.10.390.10">
    <property type="entry name" value="Neutral Protease Domain 2"/>
    <property type="match status" value="1"/>
</dbReference>
<dbReference type="InterPro" id="IPR042097">
    <property type="entry name" value="Aminopeptidase_N-like_N_sf"/>
</dbReference>
<dbReference type="InterPro" id="IPR014782">
    <property type="entry name" value="Peptidase_M1_dom"/>
</dbReference>
<dbReference type="SUPFAM" id="SSF55486">
    <property type="entry name" value="Metalloproteases ('zincins'), catalytic domain"/>
    <property type="match status" value="1"/>
</dbReference>
<keyword evidence="2" id="KW-0645">Protease</keyword>
<dbReference type="SUPFAM" id="SSF63737">
    <property type="entry name" value="Leukotriene A4 hydrolase N-terminal domain"/>
    <property type="match status" value="1"/>
</dbReference>
<sequence length="554" mass="63867">MQFNKISIITLSLLFFFLNGAFSQNYTRDKRNKGEINSSRNWWDVLKYDIEFEPFIQSKSLIGISNITYKVLESNHDKLMQIDLNSPLKIDSVFLGSEKIEVTNDSGVYYLKLPIQSKNSIHKISIYYSGNLTESTNPPWEGGWVFGKDAQNRPLVTVISHGKSGTSAWFPGKDHPSDEPEQGASVKITVPDSLVGVSNGRLVEIKEFKNKKTFHWEVKNSINPQLIVPYIGKYVNFGQQYPGLKGNLDLSYWVLDYNLEKAKIHFTKEVFPMLEAYEYWMGPYPFYEDSYKLIEVPYVGMEHQSAIAYGNNYKGGYNGVDISGVGLHTKWDFIIVHESAHEWFGNNISTRDLADNWVHEGLSSYAETLYVEYNYGSEIAHEYNFGTRKNIKNDKPIISEYNTYSLGSEDMYAKAANMMHSIRNSINNDVKFRNILHGLNTKFQKQVVTSLDIEYFISTQAGFDYKPVFNQYLRNTEIPVLEYYLDSSKGVIKYRYTNCIPNFSLPLVLTSKNAILRIQPTTTWKNTQLSENQIKLIVEKAIEKKYYIKVNRLL</sequence>
<evidence type="ECO:0000313" key="2">
    <source>
        <dbReference type="EMBL" id="MEE1884814.1"/>
    </source>
</evidence>
<keyword evidence="3" id="KW-1185">Reference proteome</keyword>
<gene>
    <name evidence="2" type="ORF">VRU49_05195</name>
</gene>
<dbReference type="Pfam" id="PF01433">
    <property type="entry name" value="Peptidase_M1"/>
    <property type="match status" value="1"/>
</dbReference>
<keyword evidence="2" id="KW-0031">Aminopeptidase</keyword>
<dbReference type="PANTHER" id="PTHR45726">
    <property type="entry name" value="LEUKOTRIENE A-4 HYDROLASE"/>
    <property type="match status" value="1"/>
</dbReference>